<dbReference type="InterPro" id="IPR051674">
    <property type="entry name" value="Malate_Decarboxylase"/>
</dbReference>
<dbReference type="SUPFAM" id="SSF51735">
    <property type="entry name" value="NAD(P)-binding Rossmann-fold domains"/>
    <property type="match status" value="1"/>
</dbReference>
<gene>
    <name evidence="10" type="ORF">FRZ61_41700</name>
</gene>
<dbReference type="SUPFAM" id="SSF53223">
    <property type="entry name" value="Aminoacid dehydrogenase-like, N-terminal domain"/>
    <property type="match status" value="1"/>
</dbReference>
<keyword evidence="4" id="KW-0560">Oxidoreductase</keyword>
<dbReference type="SMART" id="SM00919">
    <property type="entry name" value="Malic_M"/>
    <property type="match status" value="1"/>
</dbReference>
<evidence type="ECO:0000256" key="4">
    <source>
        <dbReference type="ARBA" id="ARBA00023002"/>
    </source>
</evidence>
<feature type="active site" description="Proton donor" evidence="5">
    <location>
        <position position="43"/>
    </location>
</feature>
<reference evidence="10 11" key="1">
    <citation type="submission" date="2019-08" db="EMBL/GenBank/DDBJ databases">
        <title>Hyperibacter terrae gen. nov., sp. nov. and Hyperibacter viscosus sp. nov., two new members in the family Rhodospirillaceae isolated from the rhizosphere of Hypericum perforatum.</title>
        <authorList>
            <person name="Noviana Z."/>
        </authorList>
    </citation>
    <scope>NUCLEOTIDE SEQUENCE [LARGE SCALE GENOMIC DNA]</scope>
    <source>
        <strain evidence="10 11">R5959</strain>
    </source>
</reference>
<accession>A0A5J6N393</accession>
<feature type="binding site" evidence="7">
    <location>
        <position position="166"/>
    </location>
    <ligand>
        <name>a divalent metal cation</name>
        <dbReference type="ChEBI" id="CHEBI:60240"/>
    </ligand>
</feature>
<feature type="active site" description="Proton acceptor" evidence="5">
    <location>
        <position position="98"/>
    </location>
</feature>
<evidence type="ECO:0000313" key="11">
    <source>
        <dbReference type="Proteomes" id="UP000325797"/>
    </source>
</evidence>
<dbReference type="InterPro" id="IPR036291">
    <property type="entry name" value="NAD(P)-bd_dom_sf"/>
</dbReference>
<dbReference type="RefSeq" id="WP_151119527.1">
    <property type="nucleotide sequence ID" value="NZ_CP042582.1"/>
</dbReference>
<dbReference type="GO" id="GO:0046872">
    <property type="term" value="F:metal ion binding"/>
    <property type="evidence" value="ECO:0007669"/>
    <property type="project" value="UniProtKB-KW"/>
</dbReference>
<dbReference type="InterPro" id="IPR037062">
    <property type="entry name" value="Malic_N_dom_sf"/>
</dbReference>
<dbReference type="OrthoDB" id="9805787at2"/>
<dbReference type="Gene3D" id="3.40.50.720">
    <property type="entry name" value="NAD(P)-binding Rossmann-like Domain"/>
    <property type="match status" value="1"/>
</dbReference>
<comment type="cofactor">
    <cofactor evidence="7">
        <name>Mg(2+)</name>
        <dbReference type="ChEBI" id="CHEBI:18420"/>
    </cofactor>
    <cofactor evidence="7">
        <name>Mn(2+)</name>
        <dbReference type="ChEBI" id="CHEBI:29035"/>
    </cofactor>
    <text evidence="7">Divalent metal cations. Prefers magnesium or manganese.</text>
</comment>
<feature type="binding site" evidence="6">
    <location>
        <position position="292"/>
    </location>
    <ligand>
        <name>(S)-malate</name>
        <dbReference type="ChEBI" id="CHEBI:15589"/>
    </ligand>
</feature>
<dbReference type="GO" id="GO:0004470">
    <property type="term" value="F:malic enzyme activity"/>
    <property type="evidence" value="ECO:0007669"/>
    <property type="project" value="InterPro"/>
</dbReference>
<dbReference type="InterPro" id="IPR001891">
    <property type="entry name" value="Malic_OxRdtase"/>
</dbReference>
<dbReference type="SMART" id="SM01274">
    <property type="entry name" value="malic"/>
    <property type="match status" value="1"/>
</dbReference>
<evidence type="ECO:0000256" key="6">
    <source>
        <dbReference type="PIRSR" id="PIRSR000106-2"/>
    </source>
</evidence>
<evidence type="ECO:0000256" key="2">
    <source>
        <dbReference type="ARBA" id="ARBA00008785"/>
    </source>
</evidence>
<dbReference type="InterPro" id="IPR046346">
    <property type="entry name" value="Aminoacid_DH-like_N_sf"/>
</dbReference>
<comment type="cofactor">
    <cofactor evidence="1">
        <name>Mn(2+)</name>
        <dbReference type="ChEBI" id="CHEBI:29035"/>
    </cofactor>
</comment>
<dbReference type="Gene3D" id="3.40.50.10380">
    <property type="entry name" value="Malic enzyme, N-terminal domain"/>
    <property type="match status" value="1"/>
</dbReference>
<feature type="binding site" evidence="6">
    <location>
        <position position="322"/>
    </location>
    <ligand>
        <name>(S)-malate</name>
        <dbReference type="ChEBI" id="CHEBI:15589"/>
    </ligand>
</feature>
<dbReference type="EMBL" id="CP042582">
    <property type="protein sequence ID" value="QEX24229.1"/>
    <property type="molecule type" value="Genomic_DNA"/>
</dbReference>
<sequence>MANAPVTKEAALAFGRDVYYGHGKIEILPKVAVHSLQDMAVAYTPGVGHAVREVQARAEALSELTAKDNLVAIVTDGTAVLGFGNAGPRAALPVMEGKATMFKLLAGIDCFPLCIQARDAAHLVDILEALEPGFGGYNIEDVAAPACFEVVRRLEERVAIPAMHDDQYGTATVIAAALINALKVTGRKSQDVRVVVNGAGAAGTATVDMLQALGIGEITVHDKVGILHRGGLYPHEHWRRIAHETNRDGLQGDLAAALRGADVFIGVSVANQVTPDMVRSMAPGPIVFGLANPEPEIRPDQAQAAGAAITASGRFDFPNHCNNVLAFPALMRAALDTRTRRVSREMCLAASRAIAAEVPDAALAPDLILPSPLSETLYPQVAEAVARAAVAQGLARVDPGPGAVAAKTAHLRRLVHERQRSLPSIS</sequence>
<protein>
    <submittedName>
        <fullName evidence="10">NAD-dependent malic enzyme 4</fullName>
    </submittedName>
</protein>
<dbReference type="PANTHER" id="PTHR43237">
    <property type="entry name" value="NADP-DEPENDENT MALIC ENZYME"/>
    <property type="match status" value="1"/>
</dbReference>
<keyword evidence="3 7" id="KW-0479">Metal-binding</keyword>
<dbReference type="InterPro" id="IPR015884">
    <property type="entry name" value="Malic_enzyme_CS"/>
</dbReference>
<dbReference type="KEGG" id="hadh:FRZ61_41700"/>
<dbReference type="GO" id="GO:0016616">
    <property type="term" value="F:oxidoreductase activity, acting on the CH-OH group of donors, NAD or NADP as acceptor"/>
    <property type="evidence" value="ECO:0007669"/>
    <property type="project" value="InterPro"/>
</dbReference>
<feature type="binding site" evidence="7">
    <location>
        <position position="140"/>
    </location>
    <ligand>
        <name>a divalent metal cation</name>
        <dbReference type="ChEBI" id="CHEBI:60240"/>
    </ligand>
</feature>
<dbReference type="Proteomes" id="UP000325797">
    <property type="component" value="Chromosome"/>
</dbReference>
<evidence type="ECO:0000256" key="5">
    <source>
        <dbReference type="PIRSR" id="PIRSR000106-1"/>
    </source>
</evidence>
<feature type="domain" description="Malic enzyme NAD-binding" evidence="8">
    <location>
        <begin position="167"/>
        <end position="390"/>
    </location>
</feature>
<organism evidence="10 11">
    <name type="scientific">Hypericibacter adhaerens</name>
    <dbReference type="NCBI Taxonomy" id="2602016"/>
    <lineage>
        <taxon>Bacteria</taxon>
        <taxon>Pseudomonadati</taxon>
        <taxon>Pseudomonadota</taxon>
        <taxon>Alphaproteobacteria</taxon>
        <taxon>Rhodospirillales</taxon>
        <taxon>Dongiaceae</taxon>
        <taxon>Hypericibacter</taxon>
    </lineage>
</organism>
<evidence type="ECO:0000256" key="7">
    <source>
        <dbReference type="PIRSR" id="PIRSR000106-3"/>
    </source>
</evidence>
<dbReference type="InterPro" id="IPR012302">
    <property type="entry name" value="Malic_NAD-bd"/>
</dbReference>
<dbReference type="AlphaFoldDB" id="A0A5J6N393"/>
<evidence type="ECO:0000313" key="10">
    <source>
        <dbReference type="EMBL" id="QEX24229.1"/>
    </source>
</evidence>
<dbReference type="PROSITE" id="PS00331">
    <property type="entry name" value="MALIC_ENZYMES"/>
    <property type="match status" value="1"/>
</dbReference>
<evidence type="ECO:0000259" key="9">
    <source>
        <dbReference type="SMART" id="SM01274"/>
    </source>
</evidence>
<dbReference type="PANTHER" id="PTHR43237:SF4">
    <property type="entry name" value="NADP-DEPENDENT MALIC ENZYME"/>
    <property type="match status" value="1"/>
</dbReference>
<feature type="domain" description="Malic enzyme N-terminal" evidence="9">
    <location>
        <begin position="22"/>
        <end position="155"/>
    </location>
</feature>
<proteinExistence type="inferred from homology"/>
<comment type="similarity">
    <text evidence="2">Belongs to the malic enzymes family.</text>
</comment>
<feature type="binding site" evidence="7">
    <location>
        <position position="141"/>
    </location>
    <ligand>
        <name>a divalent metal cation</name>
        <dbReference type="ChEBI" id="CHEBI:60240"/>
    </ligand>
</feature>
<name>A0A5J6N393_9PROT</name>
<dbReference type="PIRSF" id="PIRSF000106">
    <property type="entry name" value="ME"/>
    <property type="match status" value="1"/>
</dbReference>
<dbReference type="InterPro" id="IPR012301">
    <property type="entry name" value="Malic_N_dom"/>
</dbReference>
<dbReference type="GO" id="GO:0051287">
    <property type="term" value="F:NAD binding"/>
    <property type="evidence" value="ECO:0007669"/>
    <property type="project" value="InterPro"/>
</dbReference>
<evidence type="ECO:0000256" key="1">
    <source>
        <dbReference type="ARBA" id="ARBA00001936"/>
    </source>
</evidence>
<evidence type="ECO:0000256" key="3">
    <source>
        <dbReference type="ARBA" id="ARBA00022723"/>
    </source>
</evidence>
<dbReference type="Pfam" id="PF00390">
    <property type="entry name" value="malic"/>
    <property type="match status" value="1"/>
</dbReference>
<dbReference type="Pfam" id="PF03949">
    <property type="entry name" value="Malic_M"/>
    <property type="match status" value="1"/>
</dbReference>
<keyword evidence="11" id="KW-1185">Reference proteome</keyword>
<evidence type="ECO:0000259" key="8">
    <source>
        <dbReference type="SMART" id="SM00919"/>
    </source>
</evidence>